<dbReference type="PANTHER" id="PTHR12442">
    <property type="entry name" value="DYNEIN INTERMEDIATE CHAIN"/>
    <property type="match status" value="1"/>
</dbReference>
<dbReference type="SUPFAM" id="SSF50978">
    <property type="entry name" value="WD40 repeat-like"/>
    <property type="match status" value="1"/>
</dbReference>
<protein>
    <submittedName>
        <fullName evidence="14">Uncharacterized protein</fullName>
    </submittedName>
</protein>
<dbReference type="GO" id="GO:0045504">
    <property type="term" value="F:dynein heavy chain binding"/>
    <property type="evidence" value="ECO:0007669"/>
    <property type="project" value="TreeGrafter"/>
</dbReference>
<dbReference type="GO" id="GO:0003341">
    <property type="term" value="P:cilium movement"/>
    <property type="evidence" value="ECO:0007669"/>
    <property type="project" value="TreeGrafter"/>
</dbReference>
<evidence type="ECO:0000256" key="5">
    <source>
        <dbReference type="ARBA" id="ARBA00022701"/>
    </source>
</evidence>
<evidence type="ECO:0000256" key="2">
    <source>
        <dbReference type="ARBA" id="ARBA00011059"/>
    </source>
</evidence>
<keyword evidence="12" id="KW-0175">Coiled coil</keyword>
<dbReference type="InterPro" id="IPR001680">
    <property type="entry name" value="WD40_rpt"/>
</dbReference>
<evidence type="ECO:0000256" key="4">
    <source>
        <dbReference type="ARBA" id="ARBA00022574"/>
    </source>
</evidence>
<dbReference type="GO" id="GO:0036157">
    <property type="term" value="C:outer dynein arm"/>
    <property type="evidence" value="ECO:0007669"/>
    <property type="project" value="TreeGrafter"/>
</dbReference>
<keyword evidence="4 11" id="KW-0853">WD repeat</keyword>
<dbReference type="SMART" id="SM00320">
    <property type="entry name" value="WD40"/>
    <property type="match status" value="2"/>
</dbReference>
<dbReference type="InterPro" id="IPR050687">
    <property type="entry name" value="Dynein_IC"/>
</dbReference>
<dbReference type="GO" id="GO:0045503">
    <property type="term" value="F:dynein light chain binding"/>
    <property type="evidence" value="ECO:0007669"/>
    <property type="project" value="TreeGrafter"/>
</dbReference>
<name>A0AAD9VAA3_ACRCE</name>
<keyword evidence="3" id="KW-0963">Cytoplasm</keyword>
<evidence type="ECO:0000256" key="6">
    <source>
        <dbReference type="ARBA" id="ARBA00022737"/>
    </source>
</evidence>
<keyword evidence="6" id="KW-0677">Repeat</keyword>
<evidence type="ECO:0000256" key="10">
    <source>
        <dbReference type="ARBA" id="ARBA00023273"/>
    </source>
</evidence>
<dbReference type="EMBL" id="JARQWQ010000015">
    <property type="protein sequence ID" value="KAK2567004.1"/>
    <property type="molecule type" value="Genomic_DNA"/>
</dbReference>
<comment type="subcellular location">
    <subcellularLocation>
        <location evidence="1">Cytoplasm</location>
        <location evidence="1">Cytoskeleton</location>
        <location evidence="1">Cilium axoneme</location>
    </subcellularLocation>
</comment>
<keyword evidence="7" id="KW-0243">Dynein</keyword>
<reference evidence="14" key="2">
    <citation type="journal article" date="2023" name="Science">
        <title>Genomic signatures of disease resistance in endangered staghorn corals.</title>
        <authorList>
            <person name="Vollmer S.V."/>
            <person name="Selwyn J.D."/>
            <person name="Despard B.A."/>
            <person name="Roesel C.L."/>
        </authorList>
    </citation>
    <scope>NUCLEOTIDE SEQUENCE</scope>
    <source>
        <strain evidence="14">K2</strain>
    </source>
</reference>
<dbReference type="GO" id="GO:0036158">
    <property type="term" value="P:outer dynein arm assembly"/>
    <property type="evidence" value="ECO:0007669"/>
    <property type="project" value="TreeGrafter"/>
</dbReference>
<evidence type="ECO:0000256" key="1">
    <source>
        <dbReference type="ARBA" id="ARBA00004430"/>
    </source>
</evidence>
<evidence type="ECO:0000313" key="14">
    <source>
        <dbReference type="EMBL" id="KAK2567004.1"/>
    </source>
</evidence>
<evidence type="ECO:0000256" key="7">
    <source>
        <dbReference type="ARBA" id="ARBA00023017"/>
    </source>
</evidence>
<feature type="repeat" description="WD" evidence="11">
    <location>
        <begin position="354"/>
        <end position="387"/>
    </location>
</feature>
<comment type="caution">
    <text evidence="14">The sequence shown here is derived from an EMBL/GenBank/DDBJ whole genome shotgun (WGS) entry which is preliminary data.</text>
</comment>
<accession>A0AAD9VAA3</accession>
<evidence type="ECO:0000256" key="13">
    <source>
        <dbReference type="SAM" id="MobiDB-lite"/>
    </source>
</evidence>
<reference evidence="14" key="1">
    <citation type="journal article" date="2023" name="G3 (Bethesda)">
        <title>Whole genome assembly and annotation of the endangered Caribbean coral Acropora cervicornis.</title>
        <authorList>
            <person name="Selwyn J.D."/>
            <person name="Vollmer S.V."/>
        </authorList>
    </citation>
    <scope>NUCLEOTIDE SEQUENCE</scope>
    <source>
        <strain evidence="14">K2</strain>
    </source>
</reference>
<dbReference type="AlphaFoldDB" id="A0AAD9VAA3"/>
<dbReference type="PANTHER" id="PTHR12442:SF11">
    <property type="entry name" value="DYNEIN AXONEMAL INTERMEDIATE CHAIN 1"/>
    <property type="match status" value="1"/>
</dbReference>
<feature type="coiled-coil region" evidence="12">
    <location>
        <begin position="1"/>
        <end position="74"/>
    </location>
</feature>
<evidence type="ECO:0000256" key="8">
    <source>
        <dbReference type="ARBA" id="ARBA00023175"/>
    </source>
</evidence>
<evidence type="ECO:0000256" key="9">
    <source>
        <dbReference type="ARBA" id="ARBA00023212"/>
    </source>
</evidence>
<keyword evidence="5" id="KW-0493">Microtubule</keyword>
<feature type="region of interest" description="Disordered" evidence="13">
    <location>
        <begin position="916"/>
        <end position="935"/>
    </location>
</feature>
<dbReference type="InterPro" id="IPR036322">
    <property type="entry name" value="WD40_repeat_dom_sf"/>
</dbReference>
<gene>
    <name evidence="14" type="ORF">P5673_008777</name>
</gene>
<organism evidence="14 15">
    <name type="scientific">Acropora cervicornis</name>
    <name type="common">Staghorn coral</name>
    <dbReference type="NCBI Taxonomy" id="6130"/>
    <lineage>
        <taxon>Eukaryota</taxon>
        <taxon>Metazoa</taxon>
        <taxon>Cnidaria</taxon>
        <taxon>Anthozoa</taxon>
        <taxon>Hexacorallia</taxon>
        <taxon>Scleractinia</taxon>
        <taxon>Astrocoeniina</taxon>
        <taxon>Acroporidae</taxon>
        <taxon>Acropora</taxon>
    </lineage>
</organism>
<keyword evidence="9" id="KW-0206">Cytoskeleton</keyword>
<dbReference type="Proteomes" id="UP001249851">
    <property type="component" value="Unassembled WGS sequence"/>
</dbReference>
<dbReference type="InterPro" id="IPR015943">
    <property type="entry name" value="WD40/YVTN_repeat-like_dom_sf"/>
</dbReference>
<proteinExistence type="inferred from homology"/>
<keyword evidence="15" id="KW-1185">Reference proteome</keyword>
<evidence type="ECO:0000256" key="12">
    <source>
        <dbReference type="SAM" id="Coils"/>
    </source>
</evidence>
<evidence type="ECO:0000256" key="11">
    <source>
        <dbReference type="PROSITE-ProRule" id="PRU00221"/>
    </source>
</evidence>
<keyword evidence="10" id="KW-0966">Cell projection</keyword>
<dbReference type="Gene3D" id="2.130.10.10">
    <property type="entry name" value="YVTN repeat-like/Quinoprotein amine dehydrogenase"/>
    <property type="match status" value="1"/>
</dbReference>
<dbReference type="PROSITE" id="PS50082">
    <property type="entry name" value="WD_REPEATS_2"/>
    <property type="match status" value="1"/>
</dbReference>
<evidence type="ECO:0000313" key="15">
    <source>
        <dbReference type="Proteomes" id="UP001249851"/>
    </source>
</evidence>
<comment type="similarity">
    <text evidence="2">Belongs to the dynein intermediate chain family.</text>
</comment>
<keyword evidence="8" id="KW-0505">Motor protein</keyword>
<dbReference type="GO" id="GO:0005874">
    <property type="term" value="C:microtubule"/>
    <property type="evidence" value="ECO:0007669"/>
    <property type="project" value="UniProtKB-KW"/>
</dbReference>
<evidence type="ECO:0000256" key="3">
    <source>
        <dbReference type="ARBA" id="ARBA00022490"/>
    </source>
</evidence>
<sequence>MDEARKEREARLARKLELEKQREKLQIERARLLSLRNELGLQTFSPSSRLSATVRGTINKIPEFERELETLREKDQARANMLRKPYSGELGIGSYEPWQLEDVYFVRDFVTLWVDEVLDFIIIQDHTRTDKRHEIADLTKRMSEEMETDRRNEELFQLSFDIERGILADVVREAARETAVNMLELGIQTKNMVNSMILDSVSQQTESQEDNRGTLIRNALLNIKREVHRKGNADVWAHSQAFQSKDNSQGSISAEFDSTDSFDGTILHFHNITPYNDVRDSSLLWDQVNFRNKESEFWTGITLDVSTLPLARRCNGISCSAVSADNSLVALGSVQGDILIWDLLPFPPRILRTSRGRSKAIVQLKWSMDGSQIVSVDDHGTVIIWSLGDTVSVPFEVKPFEPIERNLGFNTTALLPLLILESQDFIFREGPLSRSYKSTSKATAVAFHPSVSLLGKQSYLMVGFKNGDILRIKYRTSSSVMSIPQVNPTNGMPCKIARDMHAELFKSHQNGIMLISFVNNISPMVTVDEKGFINLWIYSHESLSGFGWFVPTIKYKLDMSEVTYEPVIGAQQKVEFTDAVRGPNRKETRFRKEMTQKRERVHKYVSSLKLGKPWKTEEKGDMVTYVFTPKHVPESGAKFHSLTYNASSGLLSSYVTRSYRPITVPCSRFVSCQVDASGSKLVFMLLFPEADPKGAHVSFVILDLEPSVAVSKNYINIPVSKNDYGKCLHEGLAFGLSWPVDATGTGYIVANVSGSLTAISMTTGNVVMAKAEPGWTGCQLNIKRGLIPSVSNVQVASVCNRLQILLYAQRCHSAILFQLTDGNTQEQRLGTWRVFQKWMLSRADRSAEKMQTSLQTTRRFRWNFKGHYDVHVECFIEFLLYEMIDNAIQTVDGAFSGNQRRIFHTENMTVPFLRKVASQNPEESESETGSEISER</sequence>